<evidence type="ECO:0000256" key="4">
    <source>
        <dbReference type="ARBA" id="ARBA00023163"/>
    </source>
</evidence>
<dbReference type="EMBL" id="WSUT01000001">
    <property type="protein sequence ID" value="MWC42209.1"/>
    <property type="molecule type" value="Genomic_DNA"/>
</dbReference>
<proteinExistence type="predicted"/>
<dbReference type="PANTHER" id="PTHR46577">
    <property type="entry name" value="HTH-TYPE TRANSCRIPTIONAL REGULATORY PROTEIN GABR"/>
    <property type="match status" value="1"/>
</dbReference>
<evidence type="ECO:0000256" key="2">
    <source>
        <dbReference type="ARBA" id="ARBA00023015"/>
    </source>
</evidence>
<protein>
    <submittedName>
        <fullName evidence="6">GntR family transcriptional regulator</fullName>
    </submittedName>
</protein>
<evidence type="ECO:0000256" key="3">
    <source>
        <dbReference type="ARBA" id="ARBA00023125"/>
    </source>
</evidence>
<dbReference type="PANTHER" id="PTHR46577:SF1">
    <property type="entry name" value="HTH-TYPE TRANSCRIPTIONAL REGULATORY PROTEIN GABR"/>
    <property type="match status" value="1"/>
</dbReference>
<evidence type="ECO:0000256" key="1">
    <source>
        <dbReference type="ARBA" id="ARBA00022898"/>
    </source>
</evidence>
<dbReference type="OrthoDB" id="9808770at2"/>
<name>A0A6N8LPK0_9SPHN</name>
<evidence type="ECO:0000259" key="5">
    <source>
        <dbReference type="PROSITE" id="PS50949"/>
    </source>
</evidence>
<keyword evidence="3" id="KW-0238">DNA-binding</keyword>
<dbReference type="InterPro" id="IPR036390">
    <property type="entry name" value="WH_DNA-bd_sf"/>
</dbReference>
<dbReference type="RefSeq" id="WP_149682596.1">
    <property type="nucleotide sequence ID" value="NZ_JACIEY010000006.1"/>
</dbReference>
<feature type="domain" description="HTH gntR-type" evidence="5">
    <location>
        <begin position="10"/>
        <end position="78"/>
    </location>
</feature>
<keyword evidence="1" id="KW-0663">Pyridoxal phosphate</keyword>
<dbReference type="InterPro" id="IPR051446">
    <property type="entry name" value="HTH_trans_reg/aminotransferase"/>
</dbReference>
<keyword evidence="4" id="KW-0804">Transcription</keyword>
<evidence type="ECO:0000313" key="7">
    <source>
        <dbReference type="Proteomes" id="UP000436801"/>
    </source>
</evidence>
<dbReference type="PROSITE" id="PS50949">
    <property type="entry name" value="HTH_GNTR"/>
    <property type="match status" value="1"/>
</dbReference>
<dbReference type="Proteomes" id="UP000436801">
    <property type="component" value="Unassembled WGS sequence"/>
</dbReference>
<gene>
    <name evidence="6" type="ORF">GQR91_00855</name>
</gene>
<dbReference type="Gene3D" id="1.10.10.10">
    <property type="entry name" value="Winged helix-like DNA-binding domain superfamily/Winged helix DNA-binding domain"/>
    <property type="match status" value="1"/>
</dbReference>
<sequence>MDPHTRSGHQPQYLAIAEALASDIQGGQLAEGTRLPPQPAPAKTLGVDLTTVTRAYGKVQRLELIEGNWRRGRSVRCKAAADPAAVPFAARERVFIGYAEICCGWRGYRTRLVLITASRAHPATCYRR</sequence>
<dbReference type="GO" id="GO:0003700">
    <property type="term" value="F:DNA-binding transcription factor activity"/>
    <property type="evidence" value="ECO:0007669"/>
    <property type="project" value="InterPro"/>
</dbReference>
<dbReference type="InterPro" id="IPR000524">
    <property type="entry name" value="Tscrpt_reg_HTH_GntR"/>
</dbReference>
<reference evidence="6 7" key="1">
    <citation type="submission" date="2019-12" db="EMBL/GenBank/DDBJ databases">
        <authorList>
            <person name="Zheng J."/>
        </authorList>
    </citation>
    <scope>NUCLEOTIDE SEQUENCE [LARGE SCALE GENOMIC DNA]</scope>
    <source>
        <strain evidence="6 7">DSM 27347</strain>
    </source>
</reference>
<organism evidence="6 7">
    <name type="scientific">Sphingomonas carotinifaciens</name>
    <dbReference type="NCBI Taxonomy" id="1166323"/>
    <lineage>
        <taxon>Bacteria</taxon>
        <taxon>Pseudomonadati</taxon>
        <taxon>Pseudomonadota</taxon>
        <taxon>Alphaproteobacteria</taxon>
        <taxon>Sphingomonadales</taxon>
        <taxon>Sphingomonadaceae</taxon>
        <taxon>Sphingomonas</taxon>
    </lineage>
</organism>
<dbReference type="SUPFAM" id="SSF46785">
    <property type="entry name" value="Winged helix' DNA-binding domain"/>
    <property type="match status" value="1"/>
</dbReference>
<keyword evidence="2" id="KW-0805">Transcription regulation</keyword>
<dbReference type="GO" id="GO:0003677">
    <property type="term" value="F:DNA binding"/>
    <property type="evidence" value="ECO:0007669"/>
    <property type="project" value="UniProtKB-KW"/>
</dbReference>
<accession>A0A6N8LPK0</accession>
<dbReference type="InterPro" id="IPR036388">
    <property type="entry name" value="WH-like_DNA-bd_sf"/>
</dbReference>
<comment type="caution">
    <text evidence="6">The sequence shown here is derived from an EMBL/GenBank/DDBJ whole genome shotgun (WGS) entry which is preliminary data.</text>
</comment>
<dbReference type="AlphaFoldDB" id="A0A6N8LPK0"/>
<dbReference type="Pfam" id="PF00392">
    <property type="entry name" value="GntR"/>
    <property type="match status" value="1"/>
</dbReference>
<evidence type="ECO:0000313" key="6">
    <source>
        <dbReference type="EMBL" id="MWC42209.1"/>
    </source>
</evidence>